<keyword evidence="1" id="KW-0732">Signal</keyword>
<keyword evidence="3" id="KW-1185">Reference proteome</keyword>
<accession>A0A9N9WU26</accession>
<dbReference type="EMBL" id="OU895878">
    <property type="protein sequence ID" value="CAG9805336.1"/>
    <property type="molecule type" value="Genomic_DNA"/>
</dbReference>
<dbReference type="Proteomes" id="UP001153620">
    <property type="component" value="Chromosome 2"/>
</dbReference>
<feature type="chain" id="PRO_5040455966" evidence="1">
    <location>
        <begin position="21"/>
        <end position="132"/>
    </location>
</feature>
<proteinExistence type="predicted"/>
<reference evidence="2" key="2">
    <citation type="submission" date="2022-10" db="EMBL/GenBank/DDBJ databases">
        <authorList>
            <consortium name="ENA_rothamsted_submissions"/>
            <consortium name="culmorum"/>
            <person name="King R."/>
        </authorList>
    </citation>
    <scope>NUCLEOTIDE SEQUENCE</scope>
</reference>
<reference evidence="2" key="1">
    <citation type="submission" date="2022-01" db="EMBL/GenBank/DDBJ databases">
        <authorList>
            <person name="King R."/>
        </authorList>
    </citation>
    <scope>NUCLEOTIDE SEQUENCE</scope>
</reference>
<protein>
    <submittedName>
        <fullName evidence="2">Uncharacterized protein</fullName>
    </submittedName>
</protein>
<dbReference type="AlphaFoldDB" id="A0A9N9WU26"/>
<sequence>MKFLPIILFIAAIFVAEIKAGGPAEPKVCEVVAQVSFEFTSFTNNLLRLYILNLPRSDEVTADDKCSKLDGLVDIVQRNAEVPEEDKSSIKNLITSEDEFGGRALADQLTRANIWDCLVEIFTSGMNSYLTY</sequence>
<gene>
    <name evidence="2" type="ORF">CHIRRI_LOCUS8209</name>
</gene>
<evidence type="ECO:0000256" key="1">
    <source>
        <dbReference type="SAM" id="SignalP"/>
    </source>
</evidence>
<evidence type="ECO:0000313" key="3">
    <source>
        <dbReference type="Proteomes" id="UP001153620"/>
    </source>
</evidence>
<name>A0A9N9WU26_9DIPT</name>
<organism evidence="2 3">
    <name type="scientific">Chironomus riparius</name>
    <dbReference type="NCBI Taxonomy" id="315576"/>
    <lineage>
        <taxon>Eukaryota</taxon>
        <taxon>Metazoa</taxon>
        <taxon>Ecdysozoa</taxon>
        <taxon>Arthropoda</taxon>
        <taxon>Hexapoda</taxon>
        <taxon>Insecta</taxon>
        <taxon>Pterygota</taxon>
        <taxon>Neoptera</taxon>
        <taxon>Endopterygota</taxon>
        <taxon>Diptera</taxon>
        <taxon>Nematocera</taxon>
        <taxon>Chironomoidea</taxon>
        <taxon>Chironomidae</taxon>
        <taxon>Chironominae</taxon>
        <taxon>Chironomus</taxon>
    </lineage>
</organism>
<feature type="signal peptide" evidence="1">
    <location>
        <begin position="1"/>
        <end position="20"/>
    </location>
</feature>
<evidence type="ECO:0000313" key="2">
    <source>
        <dbReference type="EMBL" id="CAG9805336.1"/>
    </source>
</evidence>